<gene>
    <name evidence="2" type="ORF">K788_0007313</name>
</gene>
<keyword evidence="1" id="KW-0812">Transmembrane</keyword>
<dbReference type="GeneID" id="69975432"/>
<dbReference type="Proteomes" id="UP000019146">
    <property type="component" value="Chromosome 2"/>
</dbReference>
<sequence length="75" mass="8125">MRATVFPHQRDPFVILRMPVHRNTALSAARTVTQRAYVLQPVRSLPVRIGVRALVCIACVSAGAAAMRGYAGHAV</sequence>
<keyword evidence="1" id="KW-1133">Transmembrane helix</keyword>
<evidence type="ECO:0000313" key="2">
    <source>
        <dbReference type="EMBL" id="ALL69289.1"/>
    </source>
</evidence>
<name>A0A0P0RL30_9BURK</name>
<dbReference type="EMBL" id="CP012747">
    <property type="protein sequence ID" value="ALL69289.1"/>
    <property type="molecule type" value="Genomic_DNA"/>
</dbReference>
<feature type="transmembrane region" description="Helical" evidence="1">
    <location>
        <begin position="49"/>
        <end position="71"/>
    </location>
</feature>
<dbReference type="AlphaFoldDB" id="A0A0P0RL30"/>
<organism evidence="2 3">
    <name type="scientific">Paraburkholderia caribensis MBA4</name>
    <dbReference type="NCBI Taxonomy" id="1323664"/>
    <lineage>
        <taxon>Bacteria</taxon>
        <taxon>Pseudomonadati</taxon>
        <taxon>Pseudomonadota</taxon>
        <taxon>Betaproteobacteria</taxon>
        <taxon>Burkholderiales</taxon>
        <taxon>Burkholderiaceae</taxon>
        <taxon>Paraburkholderia</taxon>
    </lineage>
</organism>
<proteinExistence type="predicted"/>
<reference evidence="2 3" key="1">
    <citation type="journal article" date="2014" name="Genome Announc.">
        <title>Draft Genome Sequence of the Haloacid-Degrading Burkholderia caribensis Strain MBA4.</title>
        <authorList>
            <person name="Pan Y."/>
            <person name="Kong K.F."/>
            <person name="Tsang J.S."/>
        </authorList>
    </citation>
    <scope>NUCLEOTIDE SEQUENCE [LARGE SCALE GENOMIC DNA]</scope>
    <source>
        <strain evidence="2 3">MBA4</strain>
    </source>
</reference>
<keyword evidence="1" id="KW-0472">Membrane</keyword>
<accession>A0A0P0RL30</accession>
<dbReference type="KEGG" id="bcai:K788_0007313"/>
<evidence type="ECO:0000256" key="1">
    <source>
        <dbReference type="SAM" id="Phobius"/>
    </source>
</evidence>
<protein>
    <submittedName>
        <fullName evidence="2">Uncharacterized protein</fullName>
    </submittedName>
</protein>
<dbReference type="RefSeq" id="WP_233451470.1">
    <property type="nucleotide sequence ID" value="NZ_CP012747.1"/>
</dbReference>
<evidence type="ECO:0000313" key="3">
    <source>
        <dbReference type="Proteomes" id="UP000019146"/>
    </source>
</evidence>